<evidence type="ECO:0000256" key="1">
    <source>
        <dbReference type="SAM" id="Phobius"/>
    </source>
</evidence>
<keyword evidence="1" id="KW-0812">Transmembrane</keyword>
<dbReference type="AlphaFoldDB" id="A0A3S5BSA4"/>
<gene>
    <name evidence="2" type="ORF">PXEA_LOCUS30880</name>
</gene>
<protein>
    <recommendedName>
        <fullName evidence="4">Major facilitator superfamily (MFS) profile domain-containing protein</fullName>
    </recommendedName>
</protein>
<feature type="transmembrane region" description="Helical" evidence="1">
    <location>
        <begin position="61"/>
        <end position="80"/>
    </location>
</feature>
<dbReference type="SUPFAM" id="SSF103473">
    <property type="entry name" value="MFS general substrate transporter"/>
    <property type="match status" value="1"/>
</dbReference>
<name>A0A3S5BSA4_9PLAT</name>
<feature type="transmembrane region" description="Helical" evidence="1">
    <location>
        <begin position="100"/>
        <end position="125"/>
    </location>
</feature>
<feature type="transmembrane region" description="Helical" evidence="1">
    <location>
        <begin position="137"/>
        <end position="154"/>
    </location>
</feature>
<accession>A0A3S5BSA4</accession>
<evidence type="ECO:0008006" key="4">
    <source>
        <dbReference type="Google" id="ProtNLM"/>
    </source>
</evidence>
<keyword evidence="1" id="KW-0472">Membrane</keyword>
<dbReference type="OrthoDB" id="6286464at2759"/>
<reference evidence="2" key="1">
    <citation type="submission" date="2018-11" db="EMBL/GenBank/DDBJ databases">
        <authorList>
            <consortium name="Pathogen Informatics"/>
        </authorList>
    </citation>
    <scope>NUCLEOTIDE SEQUENCE</scope>
</reference>
<dbReference type="Proteomes" id="UP000784294">
    <property type="component" value="Unassembled WGS sequence"/>
</dbReference>
<dbReference type="InterPro" id="IPR036259">
    <property type="entry name" value="MFS_trans_sf"/>
</dbReference>
<evidence type="ECO:0000313" key="2">
    <source>
        <dbReference type="EMBL" id="VEL37440.1"/>
    </source>
</evidence>
<dbReference type="EMBL" id="CAAALY010254984">
    <property type="protein sequence ID" value="VEL37440.1"/>
    <property type="molecule type" value="Genomic_DNA"/>
</dbReference>
<comment type="caution">
    <text evidence="2">The sequence shown here is derived from an EMBL/GenBank/DDBJ whole genome shotgun (WGS) entry which is preliminary data.</text>
</comment>
<organism evidence="2 3">
    <name type="scientific">Protopolystoma xenopodis</name>
    <dbReference type="NCBI Taxonomy" id="117903"/>
    <lineage>
        <taxon>Eukaryota</taxon>
        <taxon>Metazoa</taxon>
        <taxon>Spiralia</taxon>
        <taxon>Lophotrochozoa</taxon>
        <taxon>Platyhelminthes</taxon>
        <taxon>Monogenea</taxon>
        <taxon>Polyopisthocotylea</taxon>
        <taxon>Polystomatidea</taxon>
        <taxon>Polystomatidae</taxon>
        <taxon>Protopolystoma</taxon>
    </lineage>
</organism>
<proteinExistence type="predicted"/>
<keyword evidence="3" id="KW-1185">Reference proteome</keyword>
<evidence type="ECO:0000313" key="3">
    <source>
        <dbReference type="Proteomes" id="UP000784294"/>
    </source>
</evidence>
<sequence>MKLSVLLLSIEGGFQVVARLCTGPAFDMPSIRPWRGLIWTYDLIFCSIVVMALAAANSGSFITLAILMALRGITLAIYISQQTVIAADICEDRPAALHQAIGLMQFCKGMGVLLGSFISGIHRYLSFLKSYFYHRSACHYSLFIIFVIYIYIYICICLSLSIYIYIYVYTYIQGVLIIFRIW</sequence>
<feature type="transmembrane region" description="Helical" evidence="1">
    <location>
        <begin position="34"/>
        <end position="54"/>
    </location>
</feature>
<keyword evidence="1" id="KW-1133">Transmembrane helix</keyword>